<keyword evidence="1" id="KW-0472">Membrane</keyword>
<protein>
    <recommendedName>
        <fullName evidence="5">DNA-binding protein</fullName>
    </recommendedName>
</protein>
<keyword evidence="2" id="KW-0732">Signal</keyword>
<feature type="chain" id="PRO_5010184018" description="DNA-binding protein" evidence="2">
    <location>
        <begin position="25"/>
        <end position="160"/>
    </location>
</feature>
<accession>A0A1I2N708</accession>
<organism evidence="3 4">
    <name type="scientific">Clostridium cadaveris</name>
    <dbReference type="NCBI Taxonomy" id="1529"/>
    <lineage>
        <taxon>Bacteria</taxon>
        <taxon>Bacillati</taxon>
        <taxon>Bacillota</taxon>
        <taxon>Clostridia</taxon>
        <taxon>Eubacteriales</taxon>
        <taxon>Clostridiaceae</taxon>
        <taxon>Clostridium</taxon>
    </lineage>
</organism>
<evidence type="ECO:0000256" key="2">
    <source>
        <dbReference type="SAM" id="SignalP"/>
    </source>
</evidence>
<dbReference type="Proteomes" id="UP000182135">
    <property type="component" value="Unassembled WGS sequence"/>
</dbReference>
<keyword evidence="1" id="KW-0812">Transmembrane</keyword>
<dbReference type="eggNOG" id="ENOG50337MD">
    <property type="taxonomic scope" value="Bacteria"/>
</dbReference>
<feature type="transmembrane region" description="Helical" evidence="1">
    <location>
        <begin position="140"/>
        <end position="157"/>
    </location>
</feature>
<keyword evidence="1" id="KW-1133">Transmembrane helix</keyword>
<evidence type="ECO:0000256" key="1">
    <source>
        <dbReference type="SAM" id="Phobius"/>
    </source>
</evidence>
<keyword evidence="4" id="KW-1185">Reference proteome</keyword>
<dbReference type="EMBL" id="FOOE01000019">
    <property type="protein sequence ID" value="SFF99258.1"/>
    <property type="molecule type" value="Genomic_DNA"/>
</dbReference>
<reference evidence="3 4" key="1">
    <citation type="submission" date="2016-10" db="EMBL/GenBank/DDBJ databases">
        <authorList>
            <person name="de Groot N.N."/>
        </authorList>
    </citation>
    <scope>NUCLEOTIDE SEQUENCE [LARGE SCALE GENOMIC DNA]</scope>
    <source>
        <strain evidence="3 4">NLAE-zl-G419</strain>
    </source>
</reference>
<feature type="signal peptide" evidence="2">
    <location>
        <begin position="1"/>
        <end position="24"/>
    </location>
</feature>
<proteinExistence type="predicted"/>
<evidence type="ECO:0008006" key="5">
    <source>
        <dbReference type="Google" id="ProtNLM"/>
    </source>
</evidence>
<gene>
    <name evidence="3" type="ORF">SAMN04487885_11936</name>
</gene>
<dbReference type="OrthoDB" id="1758039at2"/>
<dbReference type="STRING" id="1529.SAMN04487885_11936"/>
<dbReference type="AlphaFoldDB" id="A0A1I2N708"/>
<dbReference type="RefSeq" id="WP_074845954.1">
    <property type="nucleotide sequence ID" value="NZ_CABMJC010000010.1"/>
</dbReference>
<sequence>MEKIFKSLIAAICLIFIVYTPAKADNTFPFTDFIEKGTEYDNKTFTIEGEAIGEIMKRGDNCWININDGNMAVGIWSNFDLGTKVSTFGNYHNTGDIVRVTGEFHKACPEHGGDLDFHATSLEIIKSGTKTHRPINSKKVMLSYILLPISGVLFYFTRRK</sequence>
<evidence type="ECO:0000313" key="3">
    <source>
        <dbReference type="EMBL" id="SFF99258.1"/>
    </source>
</evidence>
<evidence type="ECO:0000313" key="4">
    <source>
        <dbReference type="Proteomes" id="UP000182135"/>
    </source>
</evidence>
<name>A0A1I2N708_9CLOT</name>